<comment type="caution">
    <text evidence="2">The sequence shown here is derived from an EMBL/GenBank/DDBJ whole genome shotgun (WGS) entry which is preliminary data.</text>
</comment>
<feature type="compositionally biased region" description="Low complexity" evidence="1">
    <location>
        <begin position="1"/>
        <end position="14"/>
    </location>
</feature>
<sequence length="313" mass="34432">MFAESLSRSSLAAATQTDEETSGSDDECYWDDDDDDLSGDEPTVIIRLDPRPEEEEERTTWQNLGQWRAREDVQEAVSTVDPYGQEYNSEAAASGSGVQLVPVMSYLCFPVVMYQPCTVETTSPTDLPVESSQPYDTATQELTKEDHWEVVSQWTTEFTTDFNVTSPQLYNQSPLLEDVEKRQDWDAKFPSQHSEATQTPFGAVTSEWHAAKAWERDGPQGSQLNAAAANRTGRRTMADVVRSSPAPAQPPVASSSPQPLAPVVASYQAAAGDQVQVTPEEGTWETASFLQSAWTVAAGTAGCVFYESNRHTR</sequence>
<accession>A0A9D4STH6</accession>
<reference evidence="2" key="1">
    <citation type="journal article" date="2020" name="Cell">
        <title>Large-Scale Comparative Analyses of Tick Genomes Elucidate Their Genetic Diversity and Vector Capacities.</title>
        <authorList>
            <consortium name="Tick Genome and Microbiome Consortium (TIGMIC)"/>
            <person name="Jia N."/>
            <person name="Wang J."/>
            <person name="Shi W."/>
            <person name="Du L."/>
            <person name="Sun Y."/>
            <person name="Zhan W."/>
            <person name="Jiang J.F."/>
            <person name="Wang Q."/>
            <person name="Zhang B."/>
            <person name="Ji P."/>
            <person name="Bell-Sakyi L."/>
            <person name="Cui X.M."/>
            <person name="Yuan T.T."/>
            <person name="Jiang B.G."/>
            <person name="Yang W.F."/>
            <person name="Lam T.T."/>
            <person name="Chang Q.C."/>
            <person name="Ding S.J."/>
            <person name="Wang X.J."/>
            <person name="Zhu J.G."/>
            <person name="Ruan X.D."/>
            <person name="Zhao L."/>
            <person name="Wei J.T."/>
            <person name="Ye R.Z."/>
            <person name="Que T.C."/>
            <person name="Du C.H."/>
            <person name="Zhou Y.H."/>
            <person name="Cheng J.X."/>
            <person name="Dai P.F."/>
            <person name="Guo W.B."/>
            <person name="Han X.H."/>
            <person name="Huang E.J."/>
            <person name="Li L.F."/>
            <person name="Wei W."/>
            <person name="Gao Y.C."/>
            <person name="Liu J.Z."/>
            <person name="Shao H.Z."/>
            <person name="Wang X."/>
            <person name="Wang C.C."/>
            <person name="Yang T.C."/>
            <person name="Huo Q.B."/>
            <person name="Li W."/>
            <person name="Chen H.Y."/>
            <person name="Chen S.E."/>
            <person name="Zhou L.G."/>
            <person name="Ni X.B."/>
            <person name="Tian J.H."/>
            <person name="Sheng Y."/>
            <person name="Liu T."/>
            <person name="Pan Y.S."/>
            <person name="Xia L.Y."/>
            <person name="Li J."/>
            <person name="Zhao F."/>
            <person name="Cao W.C."/>
        </authorList>
    </citation>
    <scope>NUCLEOTIDE SEQUENCE</scope>
    <source>
        <strain evidence="2">Rsan-2018</strain>
    </source>
</reference>
<evidence type="ECO:0000313" key="2">
    <source>
        <dbReference type="EMBL" id="KAH7947970.1"/>
    </source>
</evidence>
<protein>
    <submittedName>
        <fullName evidence="2">Uncharacterized protein</fullName>
    </submittedName>
</protein>
<gene>
    <name evidence="2" type="ORF">HPB52_017279</name>
</gene>
<proteinExistence type="predicted"/>
<dbReference type="AlphaFoldDB" id="A0A9D4STH6"/>
<evidence type="ECO:0000256" key="1">
    <source>
        <dbReference type="SAM" id="MobiDB-lite"/>
    </source>
</evidence>
<dbReference type="Proteomes" id="UP000821837">
    <property type="component" value="Chromosome 6"/>
</dbReference>
<keyword evidence="3" id="KW-1185">Reference proteome</keyword>
<reference evidence="2" key="2">
    <citation type="submission" date="2021-09" db="EMBL/GenBank/DDBJ databases">
        <authorList>
            <person name="Jia N."/>
            <person name="Wang J."/>
            <person name="Shi W."/>
            <person name="Du L."/>
            <person name="Sun Y."/>
            <person name="Zhan W."/>
            <person name="Jiang J."/>
            <person name="Wang Q."/>
            <person name="Zhang B."/>
            <person name="Ji P."/>
            <person name="Sakyi L.B."/>
            <person name="Cui X."/>
            <person name="Yuan T."/>
            <person name="Jiang B."/>
            <person name="Yang W."/>
            <person name="Lam T.T.-Y."/>
            <person name="Chang Q."/>
            <person name="Ding S."/>
            <person name="Wang X."/>
            <person name="Zhu J."/>
            <person name="Ruan X."/>
            <person name="Zhao L."/>
            <person name="Wei J."/>
            <person name="Que T."/>
            <person name="Du C."/>
            <person name="Cheng J."/>
            <person name="Dai P."/>
            <person name="Han X."/>
            <person name="Huang E."/>
            <person name="Gao Y."/>
            <person name="Liu J."/>
            <person name="Shao H."/>
            <person name="Ye R."/>
            <person name="Li L."/>
            <person name="Wei W."/>
            <person name="Wang X."/>
            <person name="Wang C."/>
            <person name="Huo Q."/>
            <person name="Li W."/>
            <person name="Guo W."/>
            <person name="Chen H."/>
            <person name="Chen S."/>
            <person name="Zhou L."/>
            <person name="Zhou L."/>
            <person name="Ni X."/>
            <person name="Tian J."/>
            <person name="Zhou Y."/>
            <person name="Sheng Y."/>
            <person name="Liu T."/>
            <person name="Pan Y."/>
            <person name="Xia L."/>
            <person name="Li J."/>
            <person name="Zhao F."/>
            <person name="Cao W."/>
        </authorList>
    </citation>
    <scope>NUCLEOTIDE SEQUENCE</scope>
    <source>
        <strain evidence="2">Rsan-2018</strain>
        <tissue evidence="2">Larvae</tissue>
    </source>
</reference>
<dbReference type="EMBL" id="JABSTV010001252">
    <property type="protein sequence ID" value="KAH7947970.1"/>
    <property type="molecule type" value="Genomic_DNA"/>
</dbReference>
<evidence type="ECO:0000313" key="3">
    <source>
        <dbReference type="Proteomes" id="UP000821837"/>
    </source>
</evidence>
<name>A0A9D4STH6_RHISA</name>
<feature type="region of interest" description="Disordered" evidence="1">
    <location>
        <begin position="1"/>
        <end position="59"/>
    </location>
</feature>
<feature type="compositionally biased region" description="Acidic residues" evidence="1">
    <location>
        <begin position="17"/>
        <end position="39"/>
    </location>
</feature>
<organism evidence="2 3">
    <name type="scientific">Rhipicephalus sanguineus</name>
    <name type="common">Brown dog tick</name>
    <name type="synonym">Ixodes sanguineus</name>
    <dbReference type="NCBI Taxonomy" id="34632"/>
    <lineage>
        <taxon>Eukaryota</taxon>
        <taxon>Metazoa</taxon>
        <taxon>Ecdysozoa</taxon>
        <taxon>Arthropoda</taxon>
        <taxon>Chelicerata</taxon>
        <taxon>Arachnida</taxon>
        <taxon>Acari</taxon>
        <taxon>Parasitiformes</taxon>
        <taxon>Ixodida</taxon>
        <taxon>Ixodoidea</taxon>
        <taxon>Ixodidae</taxon>
        <taxon>Rhipicephalinae</taxon>
        <taxon>Rhipicephalus</taxon>
        <taxon>Rhipicephalus</taxon>
    </lineage>
</organism>